<evidence type="ECO:0000256" key="1">
    <source>
        <dbReference type="ARBA" id="ARBA00004123"/>
    </source>
</evidence>
<sequence>MEILKKISVDWKDRRLFSNLYMKRVKVRIEEEMSEGSKIVRSRMSSKMKYGQWQEDDMSRALAAVRNDDMGVNEAARTYGTAVNGFAKTGVRPVNRDVFQNCHFVAAMQFETNDVPVMEACTIEPVNEEIPEPNRHNIKIPEKGSNSVWKSR</sequence>
<evidence type="ECO:0000259" key="3">
    <source>
        <dbReference type="Pfam" id="PF05225"/>
    </source>
</evidence>
<reference evidence="4 5" key="1">
    <citation type="journal article" date="2022" name="Allergy">
        <title>Genome assembly and annotation of Periplaneta americana reveal a comprehensive cockroach allergen profile.</title>
        <authorList>
            <person name="Wang L."/>
            <person name="Xiong Q."/>
            <person name="Saelim N."/>
            <person name="Wang L."/>
            <person name="Nong W."/>
            <person name="Wan A.T."/>
            <person name="Shi M."/>
            <person name="Liu X."/>
            <person name="Cao Q."/>
            <person name="Hui J.H.L."/>
            <person name="Sookrung N."/>
            <person name="Leung T.F."/>
            <person name="Tungtrongchitr A."/>
            <person name="Tsui S.K.W."/>
        </authorList>
    </citation>
    <scope>NUCLEOTIDE SEQUENCE [LARGE SCALE GENOMIC DNA]</scope>
    <source>
        <strain evidence="4">PWHHKU_190912</strain>
    </source>
</reference>
<evidence type="ECO:0000313" key="4">
    <source>
        <dbReference type="EMBL" id="KAJ4442485.1"/>
    </source>
</evidence>
<organism evidence="4 5">
    <name type="scientific">Periplaneta americana</name>
    <name type="common">American cockroach</name>
    <name type="synonym">Blatta americana</name>
    <dbReference type="NCBI Taxonomy" id="6978"/>
    <lineage>
        <taxon>Eukaryota</taxon>
        <taxon>Metazoa</taxon>
        <taxon>Ecdysozoa</taxon>
        <taxon>Arthropoda</taxon>
        <taxon>Hexapoda</taxon>
        <taxon>Insecta</taxon>
        <taxon>Pterygota</taxon>
        <taxon>Neoptera</taxon>
        <taxon>Polyneoptera</taxon>
        <taxon>Dictyoptera</taxon>
        <taxon>Blattodea</taxon>
        <taxon>Blattoidea</taxon>
        <taxon>Blattidae</taxon>
        <taxon>Blattinae</taxon>
        <taxon>Periplaneta</taxon>
    </lineage>
</organism>
<dbReference type="EMBL" id="JAJSOF020000013">
    <property type="protein sequence ID" value="KAJ4442485.1"/>
    <property type="molecule type" value="Genomic_DNA"/>
</dbReference>
<comment type="caution">
    <text evidence="4">The sequence shown here is derived from an EMBL/GenBank/DDBJ whole genome shotgun (WGS) entry which is preliminary data.</text>
</comment>
<protein>
    <recommendedName>
        <fullName evidence="3">HTH psq-type domain-containing protein</fullName>
    </recommendedName>
</protein>
<feature type="compositionally biased region" description="Basic and acidic residues" evidence="2">
    <location>
        <begin position="132"/>
        <end position="142"/>
    </location>
</feature>
<dbReference type="SUPFAM" id="SSF46689">
    <property type="entry name" value="Homeodomain-like"/>
    <property type="match status" value="1"/>
</dbReference>
<dbReference type="InterPro" id="IPR009057">
    <property type="entry name" value="Homeodomain-like_sf"/>
</dbReference>
<dbReference type="Proteomes" id="UP001148838">
    <property type="component" value="Unassembled WGS sequence"/>
</dbReference>
<dbReference type="Gene3D" id="1.10.10.60">
    <property type="entry name" value="Homeodomain-like"/>
    <property type="match status" value="1"/>
</dbReference>
<accession>A0ABQ8T9Y7</accession>
<feature type="region of interest" description="Disordered" evidence="2">
    <location>
        <begin position="132"/>
        <end position="152"/>
    </location>
</feature>
<keyword evidence="5" id="KW-1185">Reference proteome</keyword>
<comment type="subcellular location">
    <subcellularLocation>
        <location evidence="1">Nucleus</location>
    </subcellularLocation>
</comment>
<proteinExistence type="predicted"/>
<evidence type="ECO:0000256" key="2">
    <source>
        <dbReference type="SAM" id="MobiDB-lite"/>
    </source>
</evidence>
<gene>
    <name evidence="4" type="ORF">ANN_04071</name>
</gene>
<dbReference type="Pfam" id="PF05225">
    <property type="entry name" value="HTH_psq"/>
    <property type="match status" value="1"/>
</dbReference>
<evidence type="ECO:0000313" key="5">
    <source>
        <dbReference type="Proteomes" id="UP001148838"/>
    </source>
</evidence>
<dbReference type="InterPro" id="IPR007889">
    <property type="entry name" value="HTH_Psq"/>
</dbReference>
<name>A0ABQ8T9Y7_PERAM</name>
<feature type="domain" description="HTH psq-type" evidence="3">
    <location>
        <begin position="55"/>
        <end position="80"/>
    </location>
</feature>